<keyword evidence="3" id="KW-1185">Reference proteome</keyword>
<evidence type="ECO:0000256" key="1">
    <source>
        <dbReference type="SAM" id="SignalP"/>
    </source>
</evidence>
<dbReference type="AlphaFoldDB" id="A0A1E8CND8"/>
<feature type="signal peptide" evidence="1">
    <location>
        <begin position="1"/>
        <end position="24"/>
    </location>
</feature>
<dbReference type="EMBL" id="MASR01000001">
    <property type="protein sequence ID" value="OFE13950.1"/>
    <property type="molecule type" value="Genomic_DNA"/>
</dbReference>
<proteinExistence type="predicted"/>
<sequence>MTLLNAVSRGCRLLVMATTCLLLAGCLGTVVGSAVDVTLEVAKVPFKVAGAAIDVASGDDDDDKANNEDKDD</sequence>
<dbReference type="Proteomes" id="UP000175669">
    <property type="component" value="Unassembled WGS sequence"/>
</dbReference>
<feature type="chain" id="PRO_5009212245" description="Lipoprotein" evidence="1">
    <location>
        <begin position="25"/>
        <end position="72"/>
    </location>
</feature>
<dbReference type="NCBIfam" id="NF038104">
    <property type="entry name" value="lipo_NF038104"/>
    <property type="match status" value="1"/>
</dbReference>
<name>A0A1E8CND8_9GAMM</name>
<keyword evidence="1" id="KW-0732">Signal</keyword>
<reference evidence="3" key="1">
    <citation type="submission" date="2016-07" db="EMBL/GenBank/DDBJ databases">
        <authorList>
            <person name="Florea S."/>
            <person name="Webb J.S."/>
            <person name="Jaromczyk J."/>
            <person name="Schardl C.L."/>
        </authorList>
    </citation>
    <scope>NUCLEOTIDE SEQUENCE [LARGE SCALE GENOMIC DNA]</scope>
    <source>
        <strain evidence="3">KCTC 42131</strain>
    </source>
</reference>
<evidence type="ECO:0000313" key="2">
    <source>
        <dbReference type="EMBL" id="OFE13950.1"/>
    </source>
</evidence>
<gene>
    <name evidence="2" type="ORF">PHACT_05315</name>
</gene>
<evidence type="ECO:0000313" key="3">
    <source>
        <dbReference type="Proteomes" id="UP000175669"/>
    </source>
</evidence>
<organism evidence="2 3">
    <name type="scientific">Pseudohongiella acticola</name>
    <dbReference type="NCBI Taxonomy" id="1524254"/>
    <lineage>
        <taxon>Bacteria</taxon>
        <taxon>Pseudomonadati</taxon>
        <taxon>Pseudomonadota</taxon>
        <taxon>Gammaproteobacteria</taxon>
        <taxon>Pseudomonadales</taxon>
        <taxon>Pseudohongiellaceae</taxon>
        <taxon>Pseudohongiella</taxon>
    </lineage>
</organism>
<evidence type="ECO:0008006" key="4">
    <source>
        <dbReference type="Google" id="ProtNLM"/>
    </source>
</evidence>
<protein>
    <recommendedName>
        <fullName evidence="4">Lipoprotein</fullName>
    </recommendedName>
</protein>
<accession>A0A1E8CND8</accession>
<comment type="caution">
    <text evidence="2">The sequence shown here is derived from an EMBL/GenBank/DDBJ whole genome shotgun (WGS) entry which is preliminary data.</text>
</comment>
<dbReference type="STRING" id="1524254.PHACT_05315"/>